<proteinExistence type="inferred from homology"/>
<protein>
    <submittedName>
        <fullName evidence="7">Efflux RND transporter periplasmic adaptor subunit</fullName>
    </submittedName>
</protein>
<dbReference type="Proteomes" id="UP000480266">
    <property type="component" value="Unassembled WGS sequence"/>
</dbReference>
<sequence>MRIQRRQGAALLATIAIVATIGGAIIFEGDRTALAQAPATAPVSAAVATVQRSDIALWESFSGRFEPVEAVDVRARVSGAIRSVLFEEGAIVQRGDLLVVIDPDPFRAEVERLQAQVAMAEARARFTRSESDRADRLVETNAIATRDRDQRTNAAEEAAANLSMARAALRSAELSLSYTEVRAPISGRIGRREITVGNLVDAGPSAPILTTILSVDPIYAGFEADERTVARALADIRGDRGHINTIPVSADIGGDAPPLQGRLQLVDNRVDARSGTVRLRAVFENTQGMFTPGQFARIRLGRAQREPVILIPEEAIGTDQSRRFVLVVDGDNRTARREVQLGQLLDGSRVVTSGLQPGERIVVSNLQRLRPGAQVQPRTDGARPSTS</sequence>
<dbReference type="InterPro" id="IPR058625">
    <property type="entry name" value="MdtA-like_BSH"/>
</dbReference>
<evidence type="ECO:0000259" key="5">
    <source>
        <dbReference type="Pfam" id="PF25944"/>
    </source>
</evidence>
<evidence type="ECO:0000313" key="7">
    <source>
        <dbReference type="EMBL" id="NGX95873.1"/>
    </source>
</evidence>
<dbReference type="Pfam" id="PF25944">
    <property type="entry name" value="Beta-barrel_RND"/>
    <property type="match status" value="1"/>
</dbReference>
<dbReference type="InterPro" id="IPR006143">
    <property type="entry name" value="RND_pump_MFP"/>
</dbReference>
<dbReference type="FunFam" id="2.40.420.20:FF:000001">
    <property type="entry name" value="Efflux RND transporter periplasmic adaptor subunit"/>
    <property type="match status" value="1"/>
</dbReference>
<dbReference type="GO" id="GO:0022857">
    <property type="term" value="F:transmembrane transporter activity"/>
    <property type="evidence" value="ECO:0007669"/>
    <property type="project" value="InterPro"/>
</dbReference>
<dbReference type="Gene3D" id="1.10.287.470">
    <property type="entry name" value="Helix hairpin bin"/>
    <property type="match status" value="1"/>
</dbReference>
<dbReference type="EMBL" id="JAAMRR010000614">
    <property type="protein sequence ID" value="NGX95873.1"/>
    <property type="molecule type" value="Genomic_DNA"/>
</dbReference>
<dbReference type="Pfam" id="PF25967">
    <property type="entry name" value="RND-MFP_C"/>
    <property type="match status" value="1"/>
</dbReference>
<keyword evidence="8" id="KW-1185">Reference proteome</keyword>
<dbReference type="GO" id="GO:0005886">
    <property type="term" value="C:plasma membrane"/>
    <property type="evidence" value="ECO:0007669"/>
    <property type="project" value="TreeGrafter"/>
</dbReference>
<evidence type="ECO:0000259" key="6">
    <source>
        <dbReference type="Pfam" id="PF25967"/>
    </source>
</evidence>
<comment type="similarity">
    <text evidence="2">Belongs to the membrane fusion protein (MFP) (TC 8.A.1) family.</text>
</comment>
<dbReference type="InterPro" id="IPR058626">
    <property type="entry name" value="MdtA-like_b-barrel"/>
</dbReference>
<reference evidence="7" key="1">
    <citation type="submission" date="2020-02" db="EMBL/GenBank/DDBJ databases">
        <title>Draft genome sequence of Candidatus Afipia apatlaquensis IBT-C3, a potential strain for decolorization of textile dyes.</title>
        <authorList>
            <person name="Sanchez-Reyes A."/>
            <person name="Breton-Deval L."/>
            <person name="Mangelson H."/>
            <person name="Sanchez-Flores A."/>
        </authorList>
    </citation>
    <scope>NUCLEOTIDE SEQUENCE [LARGE SCALE GENOMIC DNA]</scope>
    <source>
        <strain evidence="7">IBT-C3</strain>
    </source>
</reference>
<accession>A0A7C9VMJ6</accession>
<organism evidence="7 8">
    <name type="scientific">Candidatus Afipia apatlaquensis</name>
    <dbReference type="NCBI Taxonomy" id="2712852"/>
    <lineage>
        <taxon>Bacteria</taxon>
        <taxon>Pseudomonadati</taxon>
        <taxon>Pseudomonadota</taxon>
        <taxon>Alphaproteobacteria</taxon>
        <taxon>Hyphomicrobiales</taxon>
        <taxon>Nitrobacteraceae</taxon>
        <taxon>Afipia</taxon>
    </lineage>
</organism>
<evidence type="ECO:0000259" key="3">
    <source>
        <dbReference type="Pfam" id="PF25876"/>
    </source>
</evidence>
<evidence type="ECO:0000313" key="8">
    <source>
        <dbReference type="Proteomes" id="UP000480266"/>
    </source>
</evidence>
<evidence type="ECO:0000259" key="4">
    <source>
        <dbReference type="Pfam" id="PF25917"/>
    </source>
</evidence>
<dbReference type="Gene3D" id="2.40.30.170">
    <property type="match status" value="1"/>
</dbReference>
<feature type="domain" description="Multidrug resistance protein MdtA-like alpha-helical hairpin" evidence="3">
    <location>
        <begin position="111"/>
        <end position="179"/>
    </location>
</feature>
<name>A0A7C9VMJ6_9BRAD</name>
<dbReference type="Pfam" id="PF25876">
    <property type="entry name" value="HH_MFP_RND"/>
    <property type="match status" value="1"/>
</dbReference>
<dbReference type="GO" id="GO:0030313">
    <property type="term" value="C:cell envelope"/>
    <property type="evidence" value="ECO:0007669"/>
    <property type="project" value="UniProtKB-SubCell"/>
</dbReference>
<feature type="domain" description="Multidrug resistance protein MdtA-like C-terminal permuted SH3" evidence="6">
    <location>
        <begin position="308"/>
        <end position="368"/>
    </location>
</feature>
<dbReference type="SUPFAM" id="SSF111369">
    <property type="entry name" value="HlyD-like secretion proteins"/>
    <property type="match status" value="1"/>
</dbReference>
<dbReference type="Gene3D" id="2.40.420.20">
    <property type="match status" value="1"/>
</dbReference>
<evidence type="ECO:0000256" key="1">
    <source>
        <dbReference type="ARBA" id="ARBA00004196"/>
    </source>
</evidence>
<dbReference type="InterPro" id="IPR058624">
    <property type="entry name" value="MdtA-like_HH"/>
</dbReference>
<dbReference type="PANTHER" id="PTHR30158">
    <property type="entry name" value="ACRA/E-RELATED COMPONENT OF DRUG EFFLUX TRANSPORTER"/>
    <property type="match status" value="1"/>
</dbReference>
<dbReference type="Gene3D" id="2.40.50.100">
    <property type="match status" value="1"/>
</dbReference>
<dbReference type="PANTHER" id="PTHR30158:SF10">
    <property type="entry name" value="CATION EFFLUX PUMP"/>
    <property type="match status" value="1"/>
</dbReference>
<evidence type="ECO:0000256" key="2">
    <source>
        <dbReference type="ARBA" id="ARBA00009477"/>
    </source>
</evidence>
<feature type="domain" description="Multidrug resistance protein MdtA-like beta-barrel" evidence="5">
    <location>
        <begin position="258"/>
        <end position="300"/>
    </location>
</feature>
<dbReference type="Pfam" id="PF25917">
    <property type="entry name" value="BSH_RND"/>
    <property type="match status" value="1"/>
</dbReference>
<dbReference type="GO" id="GO:0046677">
    <property type="term" value="P:response to antibiotic"/>
    <property type="evidence" value="ECO:0007669"/>
    <property type="project" value="TreeGrafter"/>
</dbReference>
<feature type="domain" description="Multidrug resistance protein MdtA-like barrel-sandwich hybrid" evidence="4">
    <location>
        <begin position="70"/>
        <end position="211"/>
    </location>
</feature>
<comment type="subcellular location">
    <subcellularLocation>
        <location evidence="1">Cell envelope</location>
    </subcellularLocation>
</comment>
<dbReference type="InterPro" id="IPR058627">
    <property type="entry name" value="MdtA-like_C"/>
</dbReference>
<dbReference type="AlphaFoldDB" id="A0A7C9VMJ6"/>
<gene>
    <name evidence="7" type="ORF">G4V63_11775</name>
</gene>
<dbReference type="NCBIfam" id="TIGR01730">
    <property type="entry name" value="RND_mfp"/>
    <property type="match status" value="1"/>
</dbReference>
<comment type="caution">
    <text evidence="7">The sequence shown here is derived from an EMBL/GenBank/DDBJ whole genome shotgun (WGS) entry which is preliminary data.</text>
</comment>